<gene>
    <name evidence="2" type="ORF">LTR32_001506</name>
</gene>
<dbReference type="Proteomes" id="UP001308179">
    <property type="component" value="Unassembled WGS sequence"/>
</dbReference>
<feature type="region of interest" description="Disordered" evidence="1">
    <location>
        <begin position="1"/>
        <end position="38"/>
    </location>
</feature>
<organism evidence="2 3">
    <name type="scientific">Rachicladosporium monterosium</name>
    <dbReference type="NCBI Taxonomy" id="1507873"/>
    <lineage>
        <taxon>Eukaryota</taxon>
        <taxon>Fungi</taxon>
        <taxon>Dikarya</taxon>
        <taxon>Ascomycota</taxon>
        <taxon>Pezizomycotina</taxon>
        <taxon>Dothideomycetes</taxon>
        <taxon>Dothideomycetidae</taxon>
        <taxon>Cladosporiales</taxon>
        <taxon>Cladosporiaceae</taxon>
        <taxon>Rachicladosporium</taxon>
    </lineage>
</organism>
<comment type="caution">
    <text evidence="2">The sequence shown here is derived from an EMBL/GenBank/DDBJ whole genome shotgun (WGS) entry which is preliminary data.</text>
</comment>
<name>A0ABR0LE31_9PEZI</name>
<feature type="region of interest" description="Disordered" evidence="1">
    <location>
        <begin position="55"/>
        <end position="75"/>
    </location>
</feature>
<feature type="compositionally biased region" description="Basic and acidic residues" evidence="1">
    <location>
        <begin position="106"/>
        <end position="120"/>
    </location>
</feature>
<dbReference type="EMBL" id="JAVRRR010000059">
    <property type="protein sequence ID" value="KAK5147000.1"/>
    <property type="molecule type" value="Genomic_DNA"/>
</dbReference>
<accession>A0ABR0LE31</accession>
<keyword evidence="3" id="KW-1185">Reference proteome</keyword>
<feature type="region of interest" description="Disordered" evidence="1">
    <location>
        <begin position="91"/>
        <end position="120"/>
    </location>
</feature>
<sequence length="120" mass="12171">MPSASSAMSEHSPSQEVSQLSPGDSTLEAKEHSASGSASAGINLNVFGALAGAFSGKSTKETAADGSSVEYREDEGRVKVRSLRCDAESSLGAGKGNLEAVGAAQGEEKGREVRQAVKGE</sequence>
<reference evidence="2 3" key="1">
    <citation type="submission" date="2023-08" db="EMBL/GenBank/DDBJ databases">
        <title>Black Yeasts Isolated from many extreme environments.</title>
        <authorList>
            <person name="Coleine C."/>
            <person name="Stajich J.E."/>
            <person name="Selbmann L."/>
        </authorList>
    </citation>
    <scope>NUCLEOTIDE SEQUENCE [LARGE SCALE GENOMIC DNA]</scope>
    <source>
        <strain evidence="2 3">CCFEE 5386</strain>
    </source>
</reference>
<feature type="compositionally biased region" description="Polar residues" evidence="1">
    <location>
        <begin position="15"/>
        <end position="24"/>
    </location>
</feature>
<evidence type="ECO:0000256" key="1">
    <source>
        <dbReference type="SAM" id="MobiDB-lite"/>
    </source>
</evidence>
<protein>
    <submittedName>
        <fullName evidence="2">Uncharacterized protein</fullName>
    </submittedName>
</protein>
<evidence type="ECO:0000313" key="3">
    <source>
        <dbReference type="Proteomes" id="UP001308179"/>
    </source>
</evidence>
<evidence type="ECO:0000313" key="2">
    <source>
        <dbReference type="EMBL" id="KAK5147000.1"/>
    </source>
</evidence>
<proteinExistence type="predicted"/>
<feature type="compositionally biased region" description="Low complexity" evidence="1">
    <location>
        <begin position="1"/>
        <end position="14"/>
    </location>
</feature>